<gene>
    <name evidence="1" type="ORF">QAD02_003205</name>
</gene>
<proteinExistence type="predicted"/>
<accession>A0ACC2NLF7</accession>
<name>A0ACC2NLF7_9HYME</name>
<protein>
    <submittedName>
        <fullName evidence="1">Uncharacterized protein</fullName>
    </submittedName>
</protein>
<keyword evidence="2" id="KW-1185">Reference proteome</keyword>
<dbReference type="Proteomes" id="UP001239111">
    <property type="component" value="Chromosome 3"/>
</dbReference>
<sequence length="190" mass="21611">MGKYWYLELDLFYRCLPPILEGLAKDTVDIFGGLTAIYYGHSYTIINLKTGGVERVEASRFLQVAWDWVREFLRPAGLRHYLPKADIECGILLDNRNEPGGTVTRQLTSTWADKSQKLRTLADERVLAEKSTGKKSRRPQDSLIGVVESEKYGKLKDSIFCYDLKTLVGEYKADLFEGSPTYNIIILFSA</sequence>
<evidence type="ECO:0000313" key="1">
    <source>
        <dbReference type="EMBL" id="KAJ8671946.1"/>
    </source>
</evidence>
<dbReference type="EMBL" id="CM056743">
    <property type="protein sequence ID" value="KAJ8671946.1"/>
    <property type="molecule type" value="Genomic_DNA"/>
</dbReference>
<evidence type="ECO:0000313" key="2">
    <source>
        <dbReference type="Proteomes" id="UP001239111"/>
    </source>
</evidence>
<comment type="caution">
    <text evidence="1">The sequence shown here is derived from an EMBL/GenBank/DDBJ whole genome shotgun (WGS) entry which is preliminary data.</text>
</comment>
<organism evidence="1 2">
    <name type="scientific">Eretmocerus hayati</name>
    <dbReference type="NCBI Taxonomy" id="131215"/>
    <lineage>
        <taxon>Eukaryota</taxon>
        <taxon>Metazoa</taxon>
        <taxon>Ecdysozoa</taxon>
        <taxon>Arthropoda</taxon>
        <taxon>Hexapoda</taxon>
        <taxon>Insecta</taxon>
        <taxon>Pterygota</taxon>
        <taxon>Neoptera</taxon>
        <taxon>Endopterygota</taxon>
        <taxon>Hymenoptera</taxon>
        <taxon>Apocrita</taxon>
        <taxon>Proctotrupomorpha</taxon>
        <taxon>Chalcidoidea</taxon>
        <taxon>Aphelinidae</taxon>
        <taxon>Aphelininae</taxon>
        <taxon>Eretmocerus</taxon>
    </lineage>
</organism>
<reference evidence="1" key="1">
    <citation type="submission" date="2023-04" db="EMBL/GenBank/DDBJ databases">
        <title>A chromosome-level genome assembly of the parasitoid wasp Eretmocerus hayati.</title>
        <authorList>
            <person name="Zhong Y."/>
            <person name="Liu S."/>
            <person name="Liu Y."/>
        </authorList>
    </citation>
    <scope>NUCLEOTIDE SEQUENCE</scope>
    <source>
        <strain evidence="1">ZJU_SS_LIU_2023</strain>
    </source>
</reference>